<reference evidence="2" key="1">
    <citation type="submission" date="2016-11" db="EMBL/GenBank/DDBJ databases">
        <authorList>
            <person name="Varghese N."/>
            <person name="Submissions S."/>
        </authorList>
    </citation>
    <scope>NUCLEOTIDE SEQUENCE [LARGE SCALE GENOMIC DNA]</scope>
    <source>
        <strain evidence="2">DSM 9756</strain>
    </source>
</reference>
<protein>
    <submittedName>
        <fullName evidence="1">Uncharacterized protein</fullName>
    </submittedName>
</protein>
<sequence length="240" mass="26555">MSFYCVLTLSRCVVLAADNKRRILELREEPGRTAALRQVVLSDARKIHAVPGGWWMTGVGLSDFLQRVREVVEGRVAVGVGPGEDAARILLQHLEGGRVLVDCWGRLVGEGEDPWPQEALEALKSESQEGVLSRFDAEKGACVVRFRGREKFAPRVKEGPGHILFPGDDARGEAWVEETARYLAETCRALWDLSAAAAGDGAWERIPPLFRWLARLRPAQIGPTGDLVIVDGRGHRRLLF</sequence>
<evidence type="ECO:0000313" key="2">
    <source>
        <dbReference type="Proteomes" id="UP000184076"/>
    </source>
</evidence>
<evidence type="ECO:0000313" key="1">
    <source>
        <dbReference type="EMBL" id="SHF71766.1"/>
    </source>
</evidence>
<name>A0A1M5DXX8_9BACT</name>
<proteinExistence type="predicted"/>
<dbReference type="EMBL" id="FQVB01000025">
    <property type="protein sequence ID" value="SHF71766.1"/>
    <property type="molecule type" value="Genomic_DNA"/>
</dbReference>
<dbReference type="AlphaFoldDB" id="A0A1M5DXX8"/>
<dbReference type="RefSeq" id="WP_073040029.1">
    <property type="nucleotide sequence ID" value="NZ_FQVB01000025.1"/>
</dbReference>
<dbReference type="Proteomes" id="UP000184076">
    <property type="component" value="Unassembled WGS sequence"/>
</dbReference>
<keyword evidence="2" id="KW-1185">Reference proteome</keyword>
<gene>
    <name evidence="1" type="ORF">SAMN02745206_02530</name>
</gene>
<organism evidence="1 2">
    <name type="scientific">Desulfacinum infernum DSM 9756</name>
    <dbReference type="NCBI Taxonomy" id="1121391"/>
    <lineage>
        <taxon>Bacteria</taxon>
        <taxon>Pseudomonadati</taxon>
        <taxon>Thermodesulfobacteriota</taxon>
        <taxon>Syntrophobacteria</taxon>
        <taxon>Syntrophobacterales</taxon>
        <taxon>Syntrophobacteraceae</taxon>
        <taxon>Desulfacinum</taxon>
    </lineage>
</organism>
<dbReference type="OrthoDB" id="5510996at2"/>
<dbReference type="STRING" id="1121391.SAMN02745206_02530"/>
<accession>A0A1M5DXX8</accession>